<proteinExistence type="predicted"/>
<evidence type="ECO:0000313" key="2">
    <source>
        <dbReference type="Proteomes" id="UP000249829"/>
    </source>
</evidence>
<keyword evidence="2" id="KW-1185">Reference proteome</keyword>
<name>A0A2V5GVK1_ASPV1</name>
<reference evidence="1 2" key="1">
    <citation type="submission" date="2018-02" db="EMBL/GenBank/DDBJ databases">
        <title>The genomes of Aspergillus section Nigri reveals drivers in fungal speciation.</title>
        <authorList>
            <consortium name="DOE Joint Genome Institute"/>
            <person name="Vesth T.C."/>
            <person name="Nybo J."/>
            <person name="Theobald S."/>
            <person name="Brandl J."/>
            <person name="Frisvad J.C."/>
            <person name="Nielsen K.F."/>
            <person name="Lyhne E.K."/>
            <person name="Kogle M.E."/>
            <person name="Kuo A."/>
            <person name="Riley R."/>
            <person name="Clum A."/>
            <person name="Nolan M."/>
            <person name="Lipzen A."/>
            <person name="Salamov A."/>
            <person name="Henrissat B."/>
            <person name="Wiebenga A."/>
            <person name="De vries R.P."/>
            <person name="Grigoriev I.V."/>
            <person name="Mortensen U.H."/>
            <person name="Andersen M.R."/>
            <person name="Baker S.E."/>
        </authorList>
    </citation>
    <scope>NUCLEOTIDE SEQUENCE [LARGE SCALE GENOMIC DNA]</scope>
    <source>
        <strain evidence="1 2">CBS 115571</strain>
    </source>
</reference>
<sequence>MPDYIQHNWQTNQPRQTANPGISQLTPLTEILYYIGDIRAQSDGQSHLRIPVDPTLVANRNQIASPVRLKLLLFAQLHVHVPQQPIYPCLYPYLYPYPTCPVDTYIHTYTYIQTLTHTQTHSFTLTQTNPIPIPTPEETIRSLLVK</sequence>
<dbReference type="AlphaFoldDB" id="A0A2V5GVK1"/>
<gene>
    <name evidence="1" type="ORF">BO99DRAFT_260514</name>
</gene>
<accession>A0A2V5GVK1</accession>
<organism evidence="1 2">
    <name type="scientific">Aspergillus violaceofuscus (strain CBS 115571)</name>
    <dbReference type="NCBI Taxonomy" id="1450538"/>
    <lineage>
        <taxon>Eukaryota</taxon>
        <taxon>Fungi</taxon>
        <taxon>Dikarya</taxon>
        <taxon>Ascomycota</taxon>
        <taxon>Pezizomycotina</taxon>
        <taxon>Eurotiomycetes</taxon>
        <taxon>Eurotiomycetidae</taxon>
        <taxon>Eurotiales</taxon>
        <taxon>Aspergillaceae</taxon>
        <taxon>Aspergillus</taxon>
    </lineage>
</organism>
<evidence type="ECO:0000313" key="1">
    <source>
        <dbReference type="EMBL" id="PYI15258.1"/>
    </source>
</evidence>
<protein>
    <submittedName>
        <fullName evidence="1">Uncharacterized protein</fullName>
    </submittedName>
</protein>
<dbReference type="EMBL" id="KZ825190">
    <property type="protein sequence ID" value="PYI15258.1"/>
    <property type="molecule type" value="Genomic_DNA"/>
</dbReference>
<dbReference type="Proteomes" id="UP000249829">
    <property type="component" value="Unassembled WGS sequence"/>
</dbReference>